<dbReference type="EMBL" id="CYZX01000009">
    <property type="protein sequence ID" value="CUO45099.1"/>
    <property type="molecule type" value="Genomic_DNA"/>
</dbReference>
<dbReference type="GO" id="GO:0003677">
    <property type="term" value="F:DNA binding"/>
    <property type="evidence" value="ECO:0007669"/>
    <property type="project" value="InterPro"/>
</dbReference>
<dbReference type="NCBIfam" id="TIGR02937">
    <property type="entry name" value="sigma70-ECF"/>
    <property type="match status" value="1"/>
</dbReference>
<dbReference type="InterPro" id="IPR007627">
    <property type="entry name" value="RNA_pol_sigma70_r2"/>
</dbReference>
<dbReference type="PANTHER" id="PTHR43133:SF60">
    <property type="entry name" value="RNA POLYMERASE SIGMA FACTOR SIGV"/>
    <property type="match status" value="1"/>
</dbReference>
<dbReference type="AlphaFoldDB" id="A0A174F8U3"/>
<evidence type="ECO:0000256" key="1">
    <source>
        <dbReference type="ARBA" id="ARBA00010641"/>
    </source>
</evidence>
<dbReference type="Pfam" id="PF04542">
    <property type="entry name" value="Sigma70_r2"/>
    <property type="match status" value="1"/>
</dbReference>
<accession>A0A174F8U3</accession>
<keyword evidence="3" id="KW-0731">Sigma factor</keyword>
<dbReference type="Gene3D" id="1.10.10.10">
    <property type="entry name" value="Winged helix-like DNA-binding domain superfamily/Winged helix DNA-binding domain"/>
    <property type="match status" value="1"/>
</dbReference>
<feature type="domain" description="RNA polymerase sigma factor 70 region 4 type 2" evidence="6">
    <location>
        <begin position="136"/>
        <end position="177"/>
    </location>
</feature>
<dbReference type="InterPro" id="IPR036388">
    <property type="entry name" value="WH-like_DNA-bd_sf"/>
</dbReference>
<name>A0A174F8U3_9CLOT</name>
<dbReference type="InterPro" id="IPR013324">
    <property type="entry name" value="RNA_pol_sigma_r3/r4-like"/>
</dbReference>
<evidence type="ECO:0000313" key="7">
    <source>
        <dbReference type="EMBL" id="CUO45099.1"/>
    </source>
</evidence>
<dbReference type="SUPFAM" id="SSF88659">
    <property type="entry name" value="Sigma3 and sigma4 domains of RNA polymerase sigma factors"/>
    <property type="match status" value="1"/>
</dbReference>
<dbReference type="InterPro" id="IPR014284">
    <property type="entry name" value="RNA_pol_sigma-70_dom"/>
</dbReference>
<evidence type="ECO:0000259" key="5">
    <source>
        <dbReference type="Pfam" id="PF04542"/>
    </source>
</evidence>
<comment type="similarity">
    <text evidence="1">Belongs to the sigma-70 factor family. ECF subfamily.</text>
</comment>
<dbReference type="InterPro" id="IPR039425">
    <property type="entry name" value="RNA_pol_sigma-70-like"/>
</dbReference>
<evidence type="ECO:0000313" key="8">
    <source>
        <dbReference type="Proteomes" id="UP000095594"/>
    </source>
</evidence>
<evidence type="ECO:0000256" key="4">
    <source>
        <dbReference type="ARBA" id="ARBA00023163"/>
    </source>
</evidence>
<dbReference type="InterPro" id="IPR013249">
    <property type="entry name" value="RNA_pol_sigma70_r4_t2"/>
</dbReference>
<sequence length="424" mass="48626">MRYEIGFESKELLKAIDDVKNGIDYSFNTIYKITYKKVYFLALSIIKDEDTLHDVVQNVYILIHKNINSLKDNKMFISWINRITYNESIRELQKANKRPISMSDEEISSKLIEEDNPLTKYLDNERSKEIMNDILDLDEKYRTVIILKYFRNYKLKEIGEILGCAEGTVKSRLHNGKILLKKKLSKRYGRVLTASLFGVLATNTLVKTTYASTINLISKNEFLKSGSLKSYFVGGIAAGTIVTSSVIIINEVNELKEPIVIESVQYEKGFSKDDIEVELVFSGRKDLQVISQNNELISLQYLSNNKAVFTVNKNGTYKVVCSRDNNNFEILKEINITNIDKEAPVILNGELNNGKLDIFLEDNLSGIDYKSTIDDLNKYNNINNVEVDESQNKISIYLEEGAYNIKVIDFVGNYTMYNINIEQE</sequence>
<dbReference type="CDD" id="cd06171">
    <property type="entry name" value="Sigma70_r4"/>
    <property type="match status" value="1"/>
</dbReference>
<dbReference type="Pfam" id="PF08281">
    <property type="entry name" value="Sigma70_r4_2"/>
    <property type="match status" value="1"/>
</dbReference>
<dbReference type="InterPro" id="IPR013325">
    <property type="entry name" value="RNA_pol_sigma_r2"/>
</dbReference>
<dbReference type="GO" id="GO:0006352">
    <property type="term" value="P:DNA-templated transcription initiation"/>
    <property type="evidence" value="ECO:0007669"/>
    <property type="project" value="InterPro"/>
</dbReference>
<proteinExistence type="inferred from homology"/>
<dbReference type="SUPFAM" id="SSF88946">
    <property type="entry name" value="Sigma2 domain of RNA polymerase sigma factors"/>
    <property type="match status" value="1"/>
</dbReference>
<dbReference type="Proteomes" id="UP000095594">
    <property type="component" value="Unassembled WGS sequence"/>
</dbReference>
<dbReference type="Gene3D" id="1.10.1740.10">
    <property type="match status" value="1"/>
</dbReference>
<evidence type="ECO:0000256" key="3">
    <source>
        <dbReference type="ARBA" id="ARBA00023082"/>
    </source>
</evidence>
<evidence type="ECO:0000259" key="6">
    <source>
        <dbReference type="Pfam" id="PF08281"/>
    </source>
</evidence>
<evidence type="ECO:0000256" key="2">
    <source>
        <dbReference type="ARBA" id="ARBA00023015"/>
    </source>
</evidence>
<gene>
    <name evidence="7" type="primary">rpoE_2</name>
    <name evidence="7" type="ORF">ERS852471_01589</name>
</gene>
<keyword evidence="4" id="KW-0804">Transcription</keyword>
<protein>
    <submittedName>
        <fullName evidence="7">ECF subfamily RNA polymerase sigma-24 factor</fullName>
    </submittedName>
</protein>
<dbReference type="RefSeq" id="WP_055265408.1">
    <property type="nucleotide sequence ID" value="NZ_CABIXQ010000009.1"/>
</dbReference>
<dbReference type="PANTHER" id="PTHR43133">
    <property type="entry name" value="RNA POLYMERASE ECF-TYPE SIGMA FACTO"/>
    <property type="match status" value="1"/>
</dbReference>
<reference evidence="7 8" key="1">
    <citation type="submission" date="2015-09" db="EMBL/GenBank/DDBJ databases">
        <authorList>
            <consortium name="Pathogen Informatics"/>
        </authorList>
    </citation>
    <scope>NUCLEOTIDE SEQUENCE [LARGE SCALE GENOMIC DNA]</scope>
    <source>
        <strain evidence="7 8">2789STDY5834856</strain>
    </source>
</reference>
<feature type="domain" description="RNA polymerase sigma-70 region 2" evidence="5">
    <location>
        <begin position="34"/>
        <end position="97"/>
    </location>
</feature>
<keyword evidence="2" id="KW-0805">Transcription regulation</keyword>
<organism evidence="7 8">
    <name type="scientific">Clostridium disporicum</name>
    <dbReference type="NCBI Taxonomy" id="84024"/>
    <lineage>
        <taxon>Bacteria</taxon>
        <taxon>Bacillati</taxon>
        <taxon>Bacillota</taxon>
        <taxon>Clostridia</taxon>
        <taxon>Eubacteriales</taxon>
        <taxon>Clostridiaceae</taxon>
        <taxon>Clostridium</taxon>
    </lineage>
</organism>
<dbReference type="GO" id="GO:0016987">
    <property type="term" value="F:sigma factor activity"/>
    <property type="evidence" value="ECO:0007669"/>
    <property type="project" value="UniProtKB-KW"/>
</dbReference>